<proteinExistence type="predicted"/>
<name>A0A9X9BY01_9GAMM</name>
<dbReference type="Pfam" id="PF03050">
    <property type="entry name" value="DDE_Tnp_IS66"/>
    <property type="match status" value="1"/>
</dbReference>
<evidence type="ECO:0000259" key="3">
    <source>
        <dbReference type="Pfam" id="PF13005"/>
    </source>
</evidence>
<reference evidence="5 6" key="1">
    <citation type="submission" date="2019-07" db="EMBL/GenBank/DDBJ databases">
        <title>Serratia strains were isolated from fresh produce.</title>
        <authorList>
            <person name="Cho G.-S."/>
            <person name="Stein M."/>
            <person name="Lee W."/>
            <person name="Suh S.H."/>
            <person name="Franz C.M.A.P."/>
        </authorList>
    </citation>
    <scope>NUCLEOTIDE SEQUENCE [LARGE SCALE GENOMIC DNA]</scope>
    <source>
        <strain evidence="5 6">S17</strain>
    </source>
</reference>
<feature type="domain" description="Transposase IS66 central" evidence="2">
    <location>
        <begin position="113"/>
        <end position="398"/>
    </location>
</feature>
<comment type="caution">
    <text evidence="5">The sequence shown here is derived from an EMBL/GenBank/DDBJ whole genome shotgun (WGS) entry which is preliminary data.</text>
</comment>
<dbReference type="RefSeq" id="WP_147839132.1">
    <property type="nucleotide sequence ID" value="NZ_VOUP01000033.1"/>
</dbReference>
<dbReference type="PANTHER" id="PTHR33678">
    <property type="entry name" value="BLL1576 PROTEIN"/>
    <property type="match status" value="1"/>
</dbReference>
<accession>A0A9X9BY01</accession>
<feature type="domain" description="Transposase IS66 zinc-finger binding" evidence="3">
    <location>
        <begin position="54"/>
        <end position="98"/>
    </location>
</feature>
<dbReference type="EMBL" id="VOUP01000033">
    <property type="protein sequence ID" value="TXE24104.1"/>
    <property type="molecule type" value="Genomic_DNA"/>
</dbReference>
<dbReference type="Proteomes" id="UP000321307">
    <property type="component" value="Unassembled WGS sequence"/>
</dbReference>
<dbReference type="InterPro" id="IPR052344">
    <property type="entry name" value="Transposase-related"/>
</dbReference>
<dbReference type="NCBIfam" id="NF033517">
    <property type="entry name" value="transpos_IS66"/>
    <property type="match status" value="1"/>
</dbReference>
<feature type="non-terminal residue" evidence="5">
    <location>
        <position position="1"/>
    </location>
</feature>
<evidence type="ECO:0000256" key="1">
    <source>
        <dbReference type="SAM" id="MobiDB-lite"/>
    </source>
</evidence>
<protein>
    <submittedName>
        <fullName evidence="5">IS66 family transposase</fullName>
    </submittedName>
</protein>
<dbReference type="InterPro" id="IPR024474">
    <property type="entry name" value="Znf_dom_IS66"/>
</dbReference>
<feature type="non-terminal residue" evidence="5">
    <location>
        <position position="457"/>
    </location>
</feature>
<dbReference type="PANTHER" id="PTHR33678:SF1">
    <property type="entry name" value="BLL1576 PROTEIN"/>
    <property type="match status" value="1"/>
</dbReference>
<dbReference type="AlphaFoldDB" id="A0A9X9BY01"/>
<dbReference type="InterPro" id="IPR039552">
    <property type="entry name" value="IS66_C"/>
</dbReference>
<evidence type="ECO:0000313" key="6">
    <source>
        <dbReference type="Proteomes" id="UP000321307"/>
    </source>
</evidence>
<dbReference type="InterPro" id="IPR004291">
    <property type="entry name" value="Transposase_IS66_central"/>
</dbReference>
<evidence type="ECO:0000259" key="2">
    <source>
        <dbReference type="Pfam" id="PF03050"/>
    </source>
</evidence>
<gene>
    <name evidence="5" type="ORF">FOT63_23920</name>
</gene>
<dbReference type="Pfam" id="PF13817">
    <property type="entry name" value="DDE_Tnp_IS66_C"/>
    <property type="match status" value="1"/>
</dbReference>
<dbReference type="Pfam" id="PF13005">
    <property type="entry name" value="zf-IS66"/>
    <property type="match status" value="1"/>
</dbReference>
<organism evidence="5 6">
    <name type="scientific">Serratia ureilytica</name>
    <dbReference type="NCBI Taxonomy" id="300181"/>
    <lineage>
        <taxon>Bacteria</taxon>
        <taxon>Pseudomonadati</taxon>
        <taxon>Pseudomonadota</taxon>
        <taxon>Gammaproteobacteria</taxon>
        <taxon>Enterobacterales</taxon>
        <taxon>Yersiniaceae</taxon>
        <taxon>Serratia</taxon>
    </lineage>
</organism>
<evidence type="ECO:0000259" key="4">
    <source>
        <dbReference type="Pfam" id="PF13817"/>
    </source>
</evidence>
<feature type="domain" description="Transposase IS66 C-terminal" evidence="4">
    <location>
        <begin position="405"/>
        <end position="442"/>
    </location>
</feature>
<sequence>NKAKKRLEDLQAETEAVLGPDPDPAVPRVLQQSSRRKPLPSHLPRETRALEPVETCCPDCGGVLKPLGENLSEQLELISNTFKVIETRRTKLACGKCDRIVQAPMPSKPMDRSYAASGLLSHILVAKYCDHVPLHRQSVIYGRQGVELSRSTLERWVDAMADKLRPLYDELNGYVLQPGKVSTDDTPVNLLAPGQGKCNTSRLWVYVRDDRRAGSEMPPAAWFAWSADRKGIHPQEHLAEYSGTLQADAYSGYQALYNSGRIAEAGCMAHARRKFYDVHVRTPSEVTTEALKRFGELYAVEAEIRGSPAEHRLAVRRERSLPLMASLNTWRQEQAARTSSISGLKKAFTYLENNWDALNEFCQNGWAEIDNNIAENALRLVALGRRNWLFVGSESGGENAAIMYTLMVTCKLNGIDPEDYLRYVIDEISDWPSKRLKELLPWNISLPAGTAQSSPAS</sequence>
<evidence type="ECO:0000313" key="5">
    <source>
        <dbReference type="EMBL" id="TXE24104.1"/>
    </source>
</evidence>
<feature type="region of interest" description="Disordered" evidence="1">
    <location>
        <begin position="1"/>
        <end position="47"/>
    </location>
</feature>